<dbReference type="GO" id="GO:0019316">
    <property type="term" value="P:D-allose catabolic process"/>
    <property type="evidence" value="ECO:0007669"/>
    <property type="project" value="TreeGrafter"/>
</dbReference>
<dbReference type="InterPro" id="IPR003500">
    <property type="entry name" value="RpiB_LacA_LacB"/>
</dbReference>
<keyword evidence="3" id="KW-0413">Isomerase</keyword>
<dbReference type="Proteomes" id="UP000773850">
    <property type="component" value="Unassembled WGS sequence"/>
</dbReference>
<dbReference type="EMBL" id="LQYY01000097">
    <property type="protein sequence ID" value="KYD33130.1"/>
    <property type="molecule type" value="Genomic_DNA"/>
</dbReference>
<dbReference type="GO" id="GO:0050044">
    <property type="term" value="F:galactose-6-phosphate isomerase activity"/>
    <property type="evidence" value="ECO:0007669"/>
    <property type="project" value="UniProtKB-EC"/>
</dbReference>
<dbReference type="NCBIfam" id="NF004051">
    <property type="entry name" value="PRK05571.1"/>
    <property type="match status" value="1"/>
</dbReference>
<comment type="similarity">
    <text evidence="1">Belongs to the LacAB/RpiB family.</text>
</comment>
<dbReference type="AlphaFoldDB" id="A0A0K9I399"/>
<dbReference type="NCBIfam" id="NF006380">
    <property type="entry name" value="PRK08621.1"/>
    <property type="match status" value="1"/>
</dbReference>
<evidence type="ECO:0000313" key="5">
    <source>
        <dbReference type="Proteomes" id="UP000075517"/>
    </source>
</evidence>
<comment type="caution">
    <text evidence="3">The sequence shown here is derived from an EMBL/GenBank/DDBJ whole genome shotgun (WGS) entry which is preliminary data.</text>
</comment>
<dbReference type="EMBL" id="LUCS01000028">
    <property type="protein sequence ID" value="KAF6510677.1"/>
    <property type="molecule type" value="Genomic_DNA"/>
</dbReference>
<dbReference type="PIRSF" id="PIRSF005384">
    <property type="entry name" value="RpiB_LacA_B"/>
    <property type="match status" value="1"/>
</dbReference>
<dbReference type="RefSeq" id="WP_049624216.1">
    <property type="nucleotide sequence ID" value="NZ_JARMRZ010000140.1"/>
</dbReference>
<dbReference type="Gene3D" id="3.40.1400.10">
    <property type="entry name" value="Sugar-phosphate isomerase, RpiB/LacA/LacB"/>
    <property type="match status" value="1"/>
</dbReference>
<sequence>MKIAIGADSAGFELKEHLKKYLSLKGHKVIDKTPENDLDFFESTTRVAKAILANEADRGIAIDEYGAGSFMTACKYKGIICAEVSDEHSAKMTREHNNASMITMGSGIVGKRLAESIVDAFIKGEYSGGRHQIRVDMLNKMA</sequence>
<dbReference type="OrthoDB" id="1778624at2"/>
<dbReference type="GO" id="GO:0009052">
    <property type="term" value="P:pentose-phosphate shunt, non-oxidative branch"/>
    <property type="evidence" value="ECO:0007669"/>
    <property type="project" value="TreeGrafter"/>
</dbReference>
<reference evidence="4 6" key="3">
    <citation type="submission" date="2018-10" db="EMBL/GenBank/DDBJ databases">
        <title>Geobacillus stearothermophilus in processing lines of powdered infant formula.</title>
        <authorList>
            <person name="Rhee M.S."/>
            <person name="Choi I.-G."/>
            <person name="Cho T.J."/>
            <person name="Park B."/>
        </authorList>
    </citation>
    <scope>NUCLEOTIDE SEQUENCE [LARGE SCALE GENOMIC DNA]</scope>
    <source>
        <strain evidence="4 6">FHS-PPGT130</strain>
    </source>
</reference>
<dbReference type="PANTHER" id="PTHR30345:SF5">
    <property type="entry name" value="GALACTOSE-6-PHOSPHATE ISOMERASE SUBUNIT LACA"/>
    <property type="match status" value="1"/>
</dbReference>
<evidence type="ECO:0000256" key="1">
    <source>
        <dbReference type="ARBA" id="ARBA00008754"/>
    </source>
</evidence>
<protein>
    <submittedName>
        <fullName evidence="2">Galactose-6-phosphate isomerase LacA subunit</fullName>
    </submittedName>
    <submittedName>
        <fullName evidence="4">Galactose-6-phosphate isomerase subunit LacA</fullName>
    </submittedName>
    <submittedName>
        <fullName evidence="3">Galactose-6-phosphate isomerase, LacA subunit</fullName>
        <ecNumber evidence="3">5.3.1.26</ecNumber>
    </submittedName>
</protein>
<dbReference type="Proteomes" id="UP000266922">
    <property type="component" value="Unassembled WGS sequence"/>
</dbReference>
<reference evidence="3 5" key="1">
    <citation type="submission" date="2016-01" db="EMBL/GenBank/DDBJ databases">
        <title>Draft Genome Sequences of Seven Thermophilic Sporeformers Isolated from Foods.</title>
        <authorList>
            <person name="Berendsen E.M."/>
            <person name="Wells-Bennik M.H."/>
            <person name="Krawcyk A.O."/>
            <person name="De Jong A."/>
            <person name="Holsappel S."/>
            <person name="Eijlander R.T."/>
            <person name="Kuipers O.P."/>
        </authorList>
    </citation>
    <scope>NUCLEOTIDE SEQUENCE [LARGE SCALE GENOMIC DNA]</scope>
    <source>
        <strain evidence="3 5">B4114</strain>
    </source>
</reference>
<proteinExistence type="inferred from homology"/>
<name>A0A0K9I399_GEOSE</name>
<evidence type="ECO:0000313" key="4">
    <source>
        <dbReference type="EMBL" id="RLQ13093.1"/>
    </source>
</evidence>
<dbReference type="EC" id="5.3.1.26" evidence="3"/>
<dbReference type="SUPFAM" id="SSF89623">
    <property type="entry name" value="Ribose/Galactose isomerase RpiB/AlsB"/>
    <property type="match status" value="1"/>
</dbReference>
<accession>A0A0K9I399</accession>
<evidence type="ECO:0000313" key="6">
    <source>
        <dbReference type="Proteomes" id="UP000266922"/>
    </source>
</evidence>
<dbReference type="Pfam" id="PF02502">
    <property type="entry name" value="LacAB_rpiB"/>
    <property type="match status" value="1"/>
</dbReference>
<dbReference type="Proteomes" id="UP000075517">
    <property type="component" value="Unassembled WGS sequence"/>
</dbReference>
<dbReference type="InterPro" id="IPR036569">
    <property type="entry name" value="RpiB_LacA_LacB_sf"/>
</dbReference>
<organism evidence="3 5">
    <name type="scientific">Geobacillus stearothermophilus</name>
    <name type="common">Bacillus stearothermophilus</name>
    <dbReference type="NCBI Taxonomy" id="1422"/>
    <lineage>
        <taxon>Bacteria</taxon>
        <taxon>Bacillati</taxon>
        <taxon>Bacillota</taxon>
        <taxon>Bacilli</taxon>
        <taxon>Bacillales</taxon>
        <taxon>Anoxybacillaceae</taxon>
        <taxon>Geobacillus</taxon>
    </lineage>
</organism>
<keyword evidence="7" id="KW-1185">Reference proteome</keyword>
<reference evidence="2 7" key="2">
    <citation type="submission" date="2016-03" db="EMBL/GenBank/DDBJ databases">
        <title>Spore heat resistance.</title>
        <authorList>
            <person name="Boekhorst J."/>
            <person name="Berendsen E.M."/>
            <person name="Wells-Bennik M.H."/>
            <person name="Kuipers O.P."/>
        </authorList>
    </citation>
    <scope>NUCLEOTIDE SEQUENCE [LARGE SCALE GENOMIC DNA]</scope>
    <source>
        <strain evidence="2 7">GS8</strain>
    </source>
</reference>
<dbReference type="GO" id="GO:0004751">
    <property type="term" value="F:ribose-5-phosphate isomerase activity"/>
    <property type="evidence" value="ECO:0007669"/>
    <property type="project" value="TreeGrafter"/>
</dbReference>
<dbReference type="PATRIC" id="fig|1422.14.peg.3639"/>
<dbReference type="NCBIfam" id="TIGR00689">
    <property type="entry name" value="rpiB_lacA_lacB"/>
    <property type="match status" value="1"/>
</dbReference>
<evidence type="ECO:0000313" key="7">
    <source>
        <dbReference type="Proteomes" id="UP000773850"/>
    </source>
</evidence>
<gene>
    <name evidence="4" type="primary">lacA</name>
    <name evidence="3" type="ORF">B4114_3102</name>
    <name evidence="4" type="ORF">D9548_13635</name>
    <name evidence="2" type="ORF">GS8_2834</name>
</gene>
<evidence type="ECO:0000313" key="2">
    <source>
        <dbReference type="EMBL" id="KAF6510677.1"/>
    </source>
</evidence>
<dbReference type="PANTHER" id="PTHR30345">
    <property type="entry name" value="RIBOSE-5-PHOSPHATE ISOMERASE B"/>
    <property type="match status" value="1"/>
</dbReference>
<dbReference type="EMBL" id="RCTJ01000071">
    <property type="protein sequence ID" value="RLQ13093.1"/>
    <property type="molecule type" value="Genomic_DNA"/>
</dbReference>
<evidence type="ECO:0000313" key="3">
    <source>
        <dbReference type="EMBL" id="KYD33130.1"/>
    </source>
</evidence>